<evidence type="ECO:0000313" key="3">
    <source>
        <dbReference type="Proteomes" id="UP000474757"/>
    </source>
</evidence>
<dbReference type="AlphaFoldDB" id="A0A6B2JNC4"/>
<dbReference type="InterPro" id="IPR045517">
    <property type="entry name" value="Glyoxalase_8"/>
</dbReference>
<proteinExistence type="predicted"/>
<dbReference type="EMBL" id="JAAGAB010000001">
    <property type="protein sequence ID" value="NDV00177.1"/>
    <property type="molecule type" value="Genomic_DNA"/>
</dbReference>
<dbReference type="Proteomes" id="UP000474757">
    <property type="component" value="Unassembled WGS sequence"/>
</dbReference>
<name>A0A6B2JNC4_9RHOB</name>
<organism evidence="2 3">
    <name type="scientific">Pseudoroseicyclus tamaricis</name>
    <dbReference type="NCBI Taxonomy" id="2705421"/>
    <lineage>
        <taxon>Bacteria</taxon>
        <taxon>Pseudomonadati</taxon>
        <taxon>Pseudomonadota</taxon>
        <taxon>Alphaproteobacteria</taxon>
        <taxon>Rhodobacterales</taxon>
        <taxon>Paracoccaceae</taxon>
        <taxon>Pseudoroseicyclus</taxon>
    </lineage>
</organism>
<protein>
    <recommendedName>
        <fullName evidence="1">Glyoxalase-related protein domain-containing protein</fullName>
    </recommendedName>
</protein>
<keyword evidence="3" id="KW-1185">Reference proteome</keyword>
<dbReference type="Pfam" id="PF20066">
    <property type="entry name" value="Glyoxalase_8"/>
    <property type="match status" value="1"/>
</dbReference>
<sequence>MRTYLDAKPMARTLREALAEQGIPLSHSASLELVARQFGLADWNTLAAKIGQGPVGTPLRLPAGWGMTGEAINGVTHRLGLDPAAPGVALIESIPPRGEGADLAGKIAVLMQSLRAEPYLGQRLRLSVSLRCEAADEVTAFFRVDAPGTGTMRFDNMLNRGGGLTGTAGWTERQMVLEVPDGAGSVHYGFFLRGYGRAWARDVSVEAVGEDVPITARNSQHLDAPRNLDFRESA</sequence>
<evidence type="ECO:0000313" key="2">
    <source>
        <dbReference type="EMBL" id="NDV00177.1"/>
    </source>
</evidence>
<accession>A0A6B2JNC4</accession>
<feature type="domain" description="Glyoxalase-related protein" evidence="1">
    <location>
        <begin position="5"/>
        <end position="55"/>
    </location>
</feature>
<comment type="caution">
    <text evidence="2">The sequence shown here is derived from an EMBL/GenBank/DDBJ whole genome shotgun (WGS) entry which is preliminary data.</text>
</comment>
<evidence type="ECO:0000259" key="1">
    <source>
        <dbReference type="Pfam" id="PF20066"/>
    </source>
</evidence>
<dbReference type="RefSeq" id="WP_163890241.1">
    <property type="nucleotide sequence ID" value="NZ_JAAFYS010000001.1"/>
</dbReference>
<dbReference type="Gene3D" id="2.60.120.260">
    <property type="entry name" value="Galactose-binding domain-like"/>
    <property type="match status" value="1"/>
</dbReference>
<gene>
    <name evidence="2" type="ORF">GZA08_04235</name>
</gene>
<reference evidence="2 3" key="1">
    <citation type="submission" date="2020-02" db="EMBL/GenBank/DDBJ databases">
        <title>Pseudoroseicyclus tamarix, sp. nov., isolated from offshore sediment of a Tamarix chinensis forest.</title>
        <authorList>
            <person name="Gai Y."/>
        </authorList>
    </citation>
    <scope>NUCLEOTIDE SEQUENCE [LARGE SCALE GENOMIC DNA]</scope>
    <source>
        <strain evidence="2 3">CLL3-39</strain>
    </source>
</reference>